<dbReference type="Gene3D" id="3.40.630.30">
    <property type="match status" value="1"/>
</dbReference>
<proteinExistence type="predicted"/>
<dbReference type="Pfam" id="PF13302">
    <property type="entry name" value="Acetyltransf_3"/>
    <property type="match status" value="1"/>
</dbReference>
<dbReference type="EMBL" id="JBHLWN010000062">
    <property type="protein sequence ID" value="MFC0213753.1"/>
    <property type="molecule type" value="Genomic_DNA"/>
</dbReference>
<sequence>MDIAYIVSIGGLGYASEAAYALCKFGFTDLRLHRIFATCRPENAASSRVMEKIGMTQEGMLREHLFFKGKWHSSFGYSIQYTANLGIADIDDVLLNLFGSIVGYVVCKISKALQEKRSIEC</sequence>
<evidence type="ECO:0000259" key="1">
    <source>
        <dbReference type="Pfam" id="PF13302"/>
    </source>
</evidence>
<feature type="domain" description="N-acetyltransferase" evidence="1">
    <location>
        <begin position="11"/>
        <end position="56"/>
    </location>
</feature>
<dbReference type="PANTHER" id="PTHR43441:SF11">
    <property type="entry name" value="RIBOSOMAL-PROTEIN-SERINE ACETYLTRANSFERASE"/>
    <property type="match status" value="1"/>
</dbReference>
<dbReference type="PANTHER" id="PTHR43441">
    <property type="entry name" value="RIBOSOMAL-PROTEIN-SERINE ACETYLTRANSFERASE"/>
    <property type="match status" value="1"/>
</dbReference>
<evidence type="ECO:0000313" key="2">
    <source>
        <dbReference type="EMBL" id="MFC0213753.1"/>
    </source>
</evidence>
<gene>
    <name evidence="2" type="ORF">ACFFK0_15075</name>
</gene>
<dbReference type="InterPro" id="IPR016181">
    <property type="entry name" value="Acyl_CoA_acyltransferase"/>
</dbReference>
<accession>A0ABV6DMC6</accession>
<keyword evidence="3" id="KW-1185">Reference proteome</keyword>
<dbReference type="SUPFAM" id="SSF55729">
    <property type="entry name" value="Acyl-CoA N-acyltransferases (Nat)"/>
    <property type="match status" value="1"/>
</dbReference>
<dbReference type="EC" id="2.3.1.-" evidence="2"/>
<dbReference type="GO" id="GO:0016746">
    <property type="term" value="F:acyltransferase activity"/>
    <property type="evidence" value="ECO:0007669"/>
    <property type="project" value="UniProtKB-KW"/>
</dbReference>
<dbReference type="Proteomes" id="UP001589776">
    <property type="component" value="Unassembled WGS sequence"/>
</dbReference>
<dbReference type="RefSeq" id="WP_377471084.1">
    <property type="nucleotide sequence ID" value="NZ_JBHLWN010000062.1"/>
</dbReference>
<evidence type="ECO:0000313" key="3">
    <source>
        <dbReference type="Proteomes" id="UP001589776"/>
    </source>
</evidence>
<name>A0ABV6DMC6_9BACL</name>
<reference evidence="2 3" key="1">
    <citation type="submission" date="2024-09" db="EMBL/GenBank/DDBJ databases">
        <authorList>
            <person name="Sun Q."/>
            <person name="Mori K."/>
        </authorList>
    </citation>
    <scope>NUCLEOTIDE SEQUENCE [LARGE SCALE GENOMIC DNA]</scope>
    <source>
        <strain evidence="2 3">CCM 7759</strain>
    </source>
</reference>
<protein>
    <submittedName>
        <fullName evidence="2">GNAT family N-acetyltransferase</fullName>
        <ecNumber evidence="2">2.3.1.-</ecNumber>
    </submittedName>
</protein>
<keyword evidence="2" id="KW-0808">Transferase</keyword>
<dbReference type="InterPro" id="IPR000182">
    <property type="entry name" value="GNAT_dom"/>
</dbReference>
<organism evidence="2 3">
    <name type="scientific">Paenibacillus chartarius</name>
    <dbReference type="NCBI Taxonomy" id="747481"/>
    <lineage>
        <taxon>Bacteria</taxon>
        <taxon>Bacillati</taxon>
        <taxon>Bacillota</taxon>
        <taxon>Bacilli</taxon>
        <taxon>Bacillales</taxon>
        <taxon>Paenibacillaceae</taxon>
        <taxon>Paenibacillus</taxon>
    </lineage>
</organism>
<comment type="caution">
    <text evidence="2">The sequence shown here is derived from an EMBL/GenBank/DDBJ whole genome shotgun (WGS) entry which is preliminary data.</text>
</comment>
<keyword evidence="2" id="KW-0012">Acyltransferase</keyword>
<dbReference type="InterPro" id="IPR051908">
    <property type="entry name" value="Ribosomal_N-acetyltransferase"/>
</dbReference>